<accession>A0A8H7SDR0</accession>
<gene>
    <name evidence="1" type="ORF">INT45_000594</name>
</gene>
<name>A0A8H7SDR0_9FUNG</name>
<dbReference type="Proteomes" id="UP000646827">
    <property type="component" value="Unassembled WGS sequence"/>
</dbReference>
<keyword evidence="2" id="KW-1185">Reference proteome</keyword>
<evidence type="ECO:0000313" key="2">
    <source>
        <dbReference type="Proteomes" id="UP000646827"/>
    </source>
</evidence>
<dbReference type="AlphaFoldDB" id="A0A8H7SDR0"/>
<comment type="caution">
    <text evidence="1">The sequence shown here is derived from an EMBL/GenBank/DDBJ whole genome shotgun (WGS) entry which is preliminary data.</text>
</comment>
<sequence length="116" mass="12351">MNVTINAISDTGKDDDKLTIEPCSNKRQLLAATSMCTTHGKPDSNLACVCQESIPICVTTDMSSDKPKTSICNDILYEACINGCISSVVAIRCEGAESSRCLTMEGEIKKGLLSSI</sequence>
<organism evidence="1 2">
    <name type="scientific">Circinella minor</name>
    <dbReference type="NCBI Taxonomy" id="1195481"/>
    <lineage>
        <taxon>Eukaryota</taxon>
        <taxon>Fungi</taxon>
        <taxon>Fungi incertae sedis</taxon>
        <taxon>Mucoromycota</taxon>
        <taxon>Mucoromycotina</taxon>
        <taxon>Mucoromycetes</taxon>
        <taxon>Mucorales</taxon>
        <taxon>Lichtheimiaceae</taxon>
        <taxon>Circinella</taxon>
    </lineage>
</organism>
<evidence type="ECO:0000313" key="1">
    <source>
        <dbReference type="EMBL" id="KAG2226426.1"/>
    </source>
</evidence>
<reference evidence="1 2" key="1">
    <citation type="submission" date="2020-12" db="EMBL/GenBank/DDBJ databases">
        <title>Metabolic potential, ecology and presence of endohyphal bacteria is reflected in genomic diversity of Mucoromycotina.</title>
        <authorList>
            <person name="Muszewska A."/>
            <person name="Okrasinska A."/>
            <person name="Steczkiewicz K."/>
            <person name="Drgas O."/>
            <person name="Orlowska M."/>
            <person name="Perlinska-Lenart U."/>
            <person name="Aleksandrzak-Piekarczyk T."/>
            <person name="Szatraj K."/>
            <person name="Zielenkiewicz U."/>
            <person name="Pilsyk S."/>
            <person name="Malc E."/>
            <person name="Mieczkowski P."/>
            <person name="Kruszewska J.S."/>
            <person name="Biernat P."/>
            <person name="Pawlowska J."/>
        </authorList>
    </citation>
    <scope>NUCLEOTIDE SEQUENCE [LARGE SCALE GENOMIC DNA]</scope>
    <source>
        <strain evidence="1 2">CBS 142.35</strain>
    </source>
</reference>
<dbReference type="EMBL" id="JAEPRB010000017">
    <property type="protein sequence ID" value="KAG2226426.1"/>
    <property type="molecule type" value="Genomic_DNA"/>
</dbReference>
<proteinExistence type="predicted"/>
<dbReference type="OrthoDB" id="2215272at2759"/>
<protein>
    <submittedName>
        <fullName evidence="1">Uncharacterized protein</fullName>
    </submittedName>
</protein>